<name>A0AAD5SDW3_9FUNG</name>
<keyword evidence="2 6" id="KW-0812">Transmembrane</keyword>
<evidence type="ECO:0000313" key="8">
    <source>
        <dbReference type="Proteomes" id="UP001212841"/>
    </source>
</evidence>
<evidence type="ECO:0000313" key="7">
    <source>
        <dbReference type="EMBL" id="KAJ3052148.1"/>
    </source>
</evidence>
<evidence type="ECO:0000256" key="6">
    <source>
        <dbReference type="SAM" id="Phobius"/>
    </source>
</evidence>
<feature type="transmembrane region" description="Helical" evidence="6">
    <location>
        <begin position="102"/>
        <end position="122"/>
    </location>
</feature>
<reference evidence="7" key="1">
    <citation type="submission" date="2020-05" db="EMBL/GenBank/DDBJ databases">
        <title>Phylogenomic resolution of chytrid fungi.</title>
        <authorList>
            <person name="Stajich J.E."/>
            <person name="Amses K."/>
            <person name="Simmons R."/>
            <person name="Seto K."/>
            <person name="Myers J."/>
            <person name="Bonds A."/>
            <person name="Quandt C.A."/>
            <person name="Barry K."/>
            <person name="Liu P."/>
            <person name="Grigoriev I."/>
            <person name="Longcore J.E."/>
            <person name="James T.Y."/>
        </authorList>
    </citation>
    <scope>NUCLEOTIDE SEQUENCE</scope>
    <source>
        <strain evidence="7">JEL0318</strain>
    </source>
</reference>
<organism evidence="7 8">
    <name type="scientific">Rhizophlyctis rosea</name>
    <dbReference type="NCBI Taxonomy" id="64517"/>
    <lineage>
        <taxon>Eukaryota</taxon>
        <taxon>Fungi</taxon>
        <taxon>Fungi incertae sedis</taxon>
        <taxon>Chytridiomycota</taxon>
        <taxon>Chytridiomycota incertae sedis</taxon>
        <taxon>Chytridiomycetes</taxon>
        <taxon>Rhizophlyctidales</taxon>
        <taxon>Rhizophlyctidaceae</taxon>
        <taxon>Rhizophlyctis</taxon>
    </lineage>
</organism>
<keyword evidence="4 6" id="KW-0472">Membrane</keyword>
<feature type="transmembrane region" description="Helical" evidence="6">
    <location>
        <begin position="71"/>
        <end position="95"/>
    </location>
</feature>
<keyword evidence="8" id="KW-1185">Reference proteome</keyword>
<comment type="similarity">
    <text evidence="5">Belongs to the TMEM179 family.</text>
</comment>
<dbReference type="InterPro" id="IPR059010">
    <property type="entry name" value="TMEM179-179B"/>
</dbReference>
<dbReference type="Proteomes" id="UP001212841">
    <property type="component" value="Unassembled WGS sequence"/>
</dbReference>
<evidence type="ECO:0000256" key="1">
    <source>
        <dbReference type="ARBA" id="ARBA00004141"/>
    </source>
</evidence>
<proteinExistence type="inferred from homology"/>
<gene>
    <name evidence="7" type="ORF">HK097_006820</name>
</gene>
<dbReference type="EMBL" id="JADGJD010000321">
    <property type="protein sequence ID" value="KAJ3052148.1"/>
    <property type="molecule type" value="Genomic_DNA"/>
</dbReference>
<keyword evidence="3 6" id="KW-1133">Transmembrane helix</keyword>
<dbReference type="Pfam" id="PF26158">
    <property type="entry name" value="Claudin_TMEM179-179B"/>
    <property type="match status" value="1"/>
</dbReference>
<comment type="caution">
    <text evidence="7">The sequence shown here is derived from an EMBL/GenBank/DDBJ whole genome shotgun (WGS) entry which is preliminary data.</text>
</comment>
<comment type="subcellular location">
    <subcellularLocation>
        <location evidence="1">Membrane</location>
        <topology evidence="1">Multi-pass membrane protein</topology>
    </subcellularLocation>
</comment>
<protein>
    <submittedName>
        <fullName evidence="7">Uncharacterized protein</fullName>
    </submittedName>
</protein>
<feature type="transmembrane region" description="Helical" evidence="6">
    <location>
        <begin position="13"/>
        <end position="34"/>
    </location>
</feature>
<dbReference type="AlphaFoldDB" id="A0AAD5SDW3"/>
<evidence type="ECO:0000256" key="3">
    <source>
        <dbReference type="ARBA" id="ARBA00022989"/>
    </source>
</evidence>
<feature type="transmembrane region" description="Helical" evidence="6">
    <location>
        <begin position="173"/>
        <end position="195"/>
    </location>
</feature>
<sequence>MGLPRTPYEIAKVFSYAFLSIILVLSIAVTSILALHSRYGPSHQCLFFIDIDYNDKRDRAWITNNSSTCMAAIGISAYSTVLSLAFILQQIVYLYRPAHKRLIHLGIVISLLSAFILVSSLITAKVGVDQTCEALIGYGKQNAGVELPCEAYWQGGWSFNGVMYHPSLTILEGGINVGFVVVGVWVGYAVTGFWLNKRKEVV</sequence>
<accession>A0AAD5SDW3</accession>
<evidence type="ECO:0000256" key="4">
    <source>
        <dbReference type="ARBA" id="ARBA00023136"/>
    </source>
</evidence>
<evidence type="ECO:0000256" key="5">
    <source>
        <dbReference type="ARBA" id="ARBA00093776"/>
    </source>
</evidence>
<evidence type="ECO:0000256" key="2">
    <source>
        <dbReference type="ARBA" id="ARBA00022692"/>
    </source>
</evidence>